<sequence length="205" mass="21039">MKDNYQKALTHGGAIAAGAALGKLTLSKMPSPIVAMAALAGGIYLYASGKGNPALATGAMTAGVMGTLTHASVQEKLPFLKGLDGDGLNGINGGVGQIVFDAQGNPYHVGGINGAMGNTQLVQDQYGNSYYTVGGLAGEDEFDDFEDLSGTEAEIDNLLGITAGMAGEYEEEDEDLDGIDGDYDDDLDAELAGLDGEDDAIMDMM</sequence>
<dbReference type="RefSeq" id="WP_345372487.1">
    <property type="nucleotide sequence ID" value="NZ_BAABJX010000038.1"/>
</dbReference>
<name>A0ABP9DC84_9BACT</name>
<dbReference type="Proteomes" id="UP001500298">
    <property type="component" value="Unassembled WGS sequence"/>
</dbReference>
<keyword evidence="2" id="KW-1185">Reference proteome</keyword>
<gene>
    <name evidence="1" type="ORF">GCM10023331_26110</name>
</gene>
<reference evidence="2" key="1">
    <citation type="journal article" date="2019" name="Int. J. Syst. Evol. Microbiol.">
        <title>The Global Catalogue of Microorganisms (GCM) 10K type strain sequencing project: providing services to taxonomists for standard genome sequencing and annotation.</title>
        <authorList>
            <consortium name="The Broad Institute Genomics Platform"/>
            <consortium name="The Broad Institute Genome Sequencing Center for Infectious Disease"/>
            <person name="Wu L."/>
            <person name="Ma J."/>
        </authorList>
    </citation>
    <scope>NUCLEOTIDE SEQUENCE [LARGE SCALE GENOMIC DNA]</scope>
    <source>
        <strain evidence="2">JCM 18326</strain>
    </source>
</reference>
<evidence type="ECO:0000313" key="2">
    <source>
        <dbReference type="Proteomes" id="UP001500298"/>
    </source>
</evidence>
<dbReference type="EMBL" id="BAABJX010000038">
    <property type="protein sequence ID" value="GAA4839688.1"/>
    <property type="molecule type" value="Genomic_DNA"/>
</dbReference>
<protein>
    <submittedName>
        <fullName evidence="1">Uncharacterized protein</fullName>
    </submittedName>
</protein>
<comment type="caution">
    <text evidence="1">The sequence shown here is derived from an EMBL/GenBank/DDBJ whole genome shotgun (WGS) entry which is preliminary data.</text>
</comment>
<proteinExistence type="predicted"/>
<organism evidence="1 2">
    <name type="scientific">Algivirga pacifica</name>
    <dbReference type="NCBI Taxonomy" id="1162670"/>
    <lineage>
        <taxon>Bacteria</taxon>
        <taxon>Pseudomonadati</taxon>
        <taxon>Bacteroidota</taxon>
        <taxon>Cytophagia</taxon>
        <taxon>Cytophagales</taxon>
        <taxon>Flammeovirgaceae</taxon>
        <taxon>Algivirga</taxon>
    </lineage>
</organism>
<evidence type="ECO:0000313" key="1">
    <source>
        <dbReference type="EMBL" id="GAA4839688.1"/>
    </source>
</evidence>
<accession>A0ABP9DC84</accession>